<keyword evidence="7" id="KW-1185">Reference proteome</keyword>
<dbReference type="CDD" id="cd00438">
    <property type="entry name" value="cupin_RmlC"/>
    <property type="match status" value="1"/>
</dbReference>
<dbReference type="PANTHER" id="PTHR21047">
    <property type="entry name" value="DTDP-6-DEOXY-D-GLUCOSE-3,5 EPIMERASE"/>
    <property type="match status" value="1"/>
</dbReference>
<dbReference type="RefSeq" id="WP_344696918.1">
    <property type="nucleotide sequence ID" value="NZ_BAABBR010000001.1"/>
</dbReference>
<protein>
    <recommendedName>
        <fullName evidence="4 5">dTDP-4-dehydrorhamnose 3,5-epimerase</fullName>
        <ecNumber evidence="3 5">5.1.3.13</ecNumber>
    </recommendedName>
    <alternativeName>
        <fullName evidence="5">Thymidine diphospho-4-keto-rhamnose 3,5-epimerase</fullName>
    </alternativeName>
</protein>
<dbReference type="Proteomes" id="UP001424459">
    <property type="component" value="Unassembled WGS sequence"/>
</dbReference>
<dbReference type="EMBL" id="BAABBR010000001">
    <property type="protein sequence ID" value="GAA4039013.1"/>
    <property type="molecule type" value="Genomic_DNA"/>
</dbReference>
<reference evidence="7" key="1">
    <citation type="journal article" date="2019" name="Int. J. Syst. Evol. Microbiol.">
        <title>The Global Catalogue of Microorganisms (GCM) 10K type strain sequencing project: providing services to taxonomists for standard genome sequencing and annotation.</title>
        <authorList>
            <consortium name="The Broad Institute Genomics Platform"/>
            <consortium name="The Broad Institute Genome Sequencing Center for Infectious Disease"/>
            <person name="Wu L."/>
            <person name="Ma J."/>
        </authorList>
    </citation>
    <scope>NUCLEOTIDE SEQUENCE [LARGE SCALE GENOMIC DNA]</scope>
    <source>
        <strain evidence="7">JCM 17564</strain>
    </source>
</reference>
<dbReference type="PANTHER" id="PTHR21047:SF2">
    <property type="entry name" value="THYMIDINE DIPHOSPHO-4-KETO-RHAMNOSE 3,5-EPIMERASE"/>
    <property type="match status" value="1"/>
</dbReference>
<comment type="catalytic activity">
    <reaction evidence="1 5">
        <text>dTDP-4-dehydro-6-deoxy-alpha-D-glucose = dTDP-4-dehydro-beta-L-rhamnose</text>
        <dbReference type="Rhea" id="RHEA:16969"/>
        <dbReference type="ChEBI" id="CHEBI:57649"/>
        <dbReference type="ChEBI" id="CHEBI:62830"/>
        <dbReference type="EC" id="5.1.3.13"/>
    </reaction>
</comment>
<evidence type="ECO:0000256" key="5">
    <source>
        <dbReference type="RuleBase" id="RU364069"/>
    </source>
</evidence>
<organism evidence="6 7">
    <name type="scientific">Sphingomonas rosea</name>
    <dbReference type="NCBI Taxonomy" id="335605"/>
    <lineage>
        <taxon>Bacteria</taxon>
        <taxon>Pseudomonadati</taxon>
        <taxon>Pseudomonadota</taxon>
        <taxon>Alphaproteobacteria</taxon>
        <taxon>Sphingomonadales</taxon>
        <taxon>Sphingomonadaceae</taxon>
        <taxon>Sphingomonas</taxon>
    </lineage>
</organism>
<dbReference type="InterPro" id="IPR011051">
    <property type="entry name" value="RmlC_Cupin_sf"/>
</dbReference>
<comment type="similarity">
    <text evidence="5">Belongs to the dTDP-4-dehydrorhamnose 3,5-epimerase family.</text>
</comment>
<accession>A0ABP7UAV1</accession>
<comment type="caution">
    <text evidence="6">The sequence shown here is derived from an EMBL/GenBank/DDBJ whole genome shotgun (WGS) entry which is preliminary data.</text>
</comment>
<dbReference type="Pfam" id="PF00908">
    <property type="entry name" value="dTDP_sugar_isom"/>
    <property type="match status" value="1"/>
</dbReference>
<dbReference type="SUPFAM" id="SSF51182">
    <property type="entry name" value="RmlC-like cupins"/>
    <property type="match status" value="1"/>
</dbReference>
<dbReference type="InterPro" id="IPR000888">
    <property type="entry name" value="RmlC-like"/>
</dbReference>
<keyword evidence="5" id="KW-0413">Isomerase</keyword>
<evidence type="ECO:0000313" key="7">
    <source>
        <dbReference type="Proteomes" id="UP001424459"/>
    </source>
</evidence>
<comment type="pathway">
    <text evidence="5">Carbohydrate biosynthesis; dTDP-L-rhamnose biosynthesis.</text>
</comment>
<evidence type="ECO:0000313" key="6">
    <source>
        <dbReference type="EMBL" id="GAA4039013.1"/>
    </source>
</evidence>
<dbReference type="Gene3D" id="2.60.120.10">
    <property type="entry name" value="Jelly Rolls"/>
    <property type="match status" value="1"/>
</dbReference>
<name>A0ABP7UAV1_9SPHN</name>
<comment type="function">
    <text evidence="2 5">Catalyzes the epimerization of the C3' and C5'positions of dTDP-6-deoxy-D-xylo-4-hexulose, forming dTDP-6-deoxy-L-lyxo-4-hexulose.</text>
</comment>
<evidence type="ECO:0000256" key="3">
    <source>
        <dbReference type="ARBA" id="ARBA00012098"/>
    </source>
</evidence>
<comment type="subunit">
    <text evidence="5">Homodimer.</text>
</comment>
<dbReference type="NCBIfam" id="TIGR01221">
    <property type="entry name" value="rmlC"/>
    <property type="match status" value="1"/>
</dbReference>
<dbReference type="InterPro" id="IPR014710">
    <property type="entry name" value="RmlC-like_jellyroll"/>
</dbReference>
<evidence type="ECO:0000256" key="4">
    <source>
        <dbReference type="ARBA" id="ARBA00019595"/>
    </source>
</evidence>
<evidence type="ECO:0000256" key="2">
    <source>
        <dbReference type="ARBA" id="ARBA00001997"/>
    </source>
</evidence>
<dbReference type="EC" id="5.1.3.13" evidence="3 5"/>
<evidence type="ECO:0000256" key="1">
    <source>
        <dbReference type="ARBA" id="ARBA00001298"/>
    </source>
</evidence>
<gene>
    <name evidence="6" type="primary">rfbC</name>
    <name evidence="6" type="ORF">GCM10022281_19820</name>
</gene>
<sequence>MVDVIPTALPGVLEIVTPRFGDDRGIFSETWNAAAFAEAGIDTAFVQDNFSRSAKGVLRGLHYQVEPIAQAKLVRVGRGAIFDVAVDIRRSSPTFGRWTGIELSAARWNQLFVPAGFAHGFIAVEDDTEVQYKVSAPYSAAHDRAIAADDPAIGIDWPLAPSEWSRSAKDVAAPLLAQAEIFA</sequence>
<proteinExistence type="inferred from homology"/>